<dbReference type="InterPro" id="IPR003672">
    <property type="entry name" value="CobN/Mg_chltase"/>
</dbReference>
<dbReference type="OrthoDB" id="9757976at2"/>
<name>A0A1M7ZDM0_9HYPH</name>
<dbReference type="PANTHER" id="PTHR44119:SF4">
    <property type="entry name" value="AEROBIC COBALTOCHELATASE SUBUNIT COBN"/>
    <property type="match status" value="1"/>
</dbReference>
<dbReference type="Pfam" id="PF02514">
    <property type="entry name" value="CobN-Mg_chel"/>
    <property type="match status" value="2"/>
</dbReference>
<keyword evidence="3" id="KW-1185">Reference proteome</keyword>
<sequence>MHLIATTARGLDEMTAAVDLGQTPGDVVVMSYSDGELTALGAGWEAWTAEVNSEEARSAKTEPRGARRPALRLVQLADLAHPMSVDLWIDRTARHARLIIVRMLGGLDWWRYGLERLSALSREAGIALAVIPADGRDDPRLDAISTLSPDRLAALADYFSAGGAANLRSLARRLCEDAGFVVPAGTIAPPAPVPWASGYHPKRGACPLDDLAAVLPAGRPVVIVLFYRALWIAADVAPVDALVAALEARGLAAAPLFVSSLKDAGACAFVREAMERLSPAAIVTATAFAAGDEAAALFEAAGVPVLQAVIATTRRQAWAKSSRGLGASDLAMHVVLPEIDGRVLAGPLSFKDEAPTAAGPGFTAFRNVPEPDRVARVAGRIAALVALRGLPPARRRVAIVLPDYAGVSGRTGYAVGLDVPASVLALCDDLEAAGYGAGNRPATARDLVAMLEGRMPVPGETPAVALADYAAWFAGLDPASRAAVEAAWGPPEADPDAVDGTFRFRGFVAGNVAVALPPDRGRSSDRRADYHDPVLPPRHALLAFGLWLRRSADAVVHMGAHGTFEWLPGKAVALTAGCFPDILLGEMPVFYPFIVSNPGEAAQAKRRVAAVTLGHLPPPLVGAELDGPARELERLVDEYAMADGLDPRRRDRLAALIVETAREARLAGEAGLDGASDAADALQRIDAWLCDVKELAIKDGLHVYGRMPRAGAEADDPERLRSTNNERQALLAALDGRRVVPGPAGAPARGRRDVLPTGRNLVTADPRGLPTETAMELGRRAADEIVRRHLQEEGDYPRALVLDLWGSATLRTGGEEIAIGLALLGCRPLWDRATGRVTGIEVLPPAVIGRPRVDVTWRISGLFRDLFPAQIALMDAAVQAVAERDEPDDDNPLAASRRAAATGDPSALVRVFGSAPGTYGAGVEDVVAAGAWQDRGEIGRAYLAASSHGFGADERMVPAPDAFAERVASADGLVHVGDDPGRDLLEGTADASFLGGFAAAAEALGNAAALVVLDTTDPARPRARPLGAALARVVRGRATSPRFIAGQMRHGPRGAAEFAETVDRLVAFAEMTDAVPTALIDLVHEAYVADPVVRDFILRENPAAGLAIAGRLDDARRRGLWHPRRNDVEHDLALLRRGANDGTAPRGGAADGRVARAVAS</sequence>
<dbReference type="EMBL" id="FRXO01000002">
    <property type="protein sequence ID" value="SHO62899.1"/>
    <property type="molecule type" value="Genomic_DNA"/>
</dbReference>
<proteinExistence type="predicted"/>
<dbReference type="PANTHER" id="PTHR44119">
    <property type="entry name" value="MAGNESIUM-CHELATASE SUBUNIT CHLH, CHLOROPLASTIC"/>
    <property type="match status" value="1"/>
</dbReference>
<evidence type="ECO:0000313" key="3">
    <source>
        <dbReference type="Proteomes" id="UP000186406"/>
    </source>
</evidence>
<evidence type="ECO:0000313" key="2">
    <source>
        <dbReference type="EMBL" id="SHO62899.1"/>
    </source>
</evidence>
<evidence type="ECO:0000259" key="1">
    <source>
        <dbReference type="Pfam" id="PF02514"/>
    </source>
</evidence>
<reference evidence="2 3" key="1">
    <citation type="submission" date="2016-12" db="EMBL/GenBank/DDBJ databases">
        <authorList>
            <person name="Song W.-J."/>
            <person name="Kurnit D.M."/>
        </authorList>
    </citation>
    <scope>NUCLEOTIDE SEQUENCE [LARGE SCALE GENOMIC DNA]</scope>
    <source>
        <strain evidence="2 3">DSM 19599</strain>
    </source>
</reference>
<feature type="domain" description="CobN/magnesium chelatase" evidence="1">
    <location>
        <begin position="157"/>
        <end position="710"/>
    </location>
</feature>
<dbReference type="STRING" id="1123029.SAMN02745172_01201"/>
<dbReference type="AlphaFoldDB" id="A0A1M7ZDM0"/>
<dbReference type="CDD" id="cd10150">
    <property type="entry name" value="CobN_like"/>
    <property type="match status" value="1"/>
</dbReference>
<organism evidence="2 3">
    <name type="scientific">Pseudoxanthobacter soli DSM 19599</name>
    <dbReference type="NCBI Taxonomy" id="1123029"/>
    <lineage>
        <taxon>Bacteria</taxon>
        <taxon>Pseudomonadati</taxon>
        <taxon>Pseudomonadota</taxon>
        <taxon>Alphaproteobacteria</taxon>
        <taxon>Hyphomicrobiales</taxon>
        <taxon>Segnochrobactraceae</taxon>
        <taxon>Pseudoxanthobacter</taxon>
    </lineage>
</organism>
<feature type="domain" description="CobN/magnesium chelatase" evidence="1">
    <location>
        <begin position="718"/>
        <end position="1126"/>
    </location>
</feature>
<protein>
    <submittedName>
        <fullName evidence="2">Cobaltochelatase CobN</fullName>
    </submittedName>
</protein>
<gene>
    <name evidence="2" type="ORF">SAMN02745172_01201</name>
</gene>
<dbReference type="RefSeq" id="WP_073626561.1">
    <property type="nucleotide sequence ID" value="NZ_FRXO01000002.1"/>
</dbReference>
<accession>A0A1M7ZDM0</accession>
<dbReference type="Proteomes" id="UP000186406">
    <property type="component" value="Unassembled WGS sequence"/>
</dbReference>
<dbReference type="NCBIfam" id="NF008973">
    <property type="entry name" value="PRK12321.1"/>
    <property type="match status" value="1"/>
</dbReference>